<evidence type="ECO:0000313" key="1">
    <source>
        <dbReference type="EMBL" id="WHI59453.1"/>
    </source>
</evidence>
<dbReference type="RefSeq" id="WP_017001148.1">
    <property type="nucleotide sequence ID" value="NZ_CP118848.1"/>
</dbReference>
<dbReference type="EMBL" id="CP118848">
    <property type="protein sequence ID" value="WHI59453.1"/>
    <property type="molecule type" value="Genomic_DNA"/>
</dbReference>
<dbReference type="Gene3D" id="3.10.450.50">
    <property type="match status" value="1"/>
</dbReference>
<proteinExistence type="predicted"/>
<name>A0AAX3W2G0_MAMLE</name>
<accession>A0AAX3W2G0</accession>
<evidence type="ECO:0000313" key="2">
    <source>
        <dbReference type="Proteomes" id="UP001223261"/>
    </source>
</evidence>
<gene>
    <name evidence="1" type="ORF">PYH69_12110</name>
</gene>
<organism evidence="1 2">
    <name type="scientific">Mammaliicoccus lentus</name>
    <name type="common">Staphylococcus lentus</name>
    <dbReference type="NCBI Taxonomy" id="42858"/>
    <lineage>
        <taxon>Bacteria</taxon>
        <taxon>Bacillati</taxon>
        <taxon>Bacillota</taxon>
        <taxon>Bacilli</taxon>
        <taxon>Bacillales</taxon>
        <taxon>Staphylococcaceae</taxon>
        <taxon>Mammaliicoccus</taxon>
    </lineage>
</organism>
<dbReference type="Pfam" id="PF07366">
    <property type="entry name" value="SnoaL"/>
    <property type="match status" value="1"/>
</dbReference>
<dbReference type="SUPFAM" id="SSF54427">
    <property type="entry name" value="NTF2-like"/>
    <property type="match status" value="1"/>
</dbReference>
<reference evidence="1" key="1">
    <citation type="journal article" date="2023" name="Antibiotics">
        <title>Prevalence and Molecular Characterization of Methicillin-Resistant Staphylococci (MRS) and Mammaliicocci (MRM) in Dromedary Camels from Algeria: First Detection of SCCmec-mecC Hybrid in Methicillin-Resistant Mammaliicoccus lentus.</title>
        <authorList>
            <person name="Belhout C."/>
            <person name="Boyen F."/>
            <person name="Vereecke N."/>
            <person name="Theuns S."/>
            <person name="Taibi N."/>
            <person name="Stegger M."/>
            <person name="de la Fe-Rodriguez P.Y."/>
            <person name="Bouayad L."/>
            <person name="Elgroud R."/>
            <person name="Butaye P."/>
        </authorList>
    </citation>
    <scope>NUCLEOTIDE SEQUENCE</scope>
    <source>
        <strain evidence="1">7048</strain>
    </source>
</reference>
<sequence>MNGKEIYNLWIEAWNNDIDLLDEIADDSCTVHQSRIDEQDSEILKGPSALKEMINTSRYYFREYKMKLVIGPISEDNYISARWNFTGIYNGNMEGAKAKEGTKISFDGTDIFYLENEKIKDY</sequence>
<dbReference type="GO" id="GO:0030638">
    <property type="term" value="P:polyketide metabolic process"/>
    <property type="evidence" value="ECO:0007669"/>
    <property type="project" value="InterPro"/>
</dbReference>
<dbReference type="InterPro" id="IPR009959">
    <property type="entry name" value="Cyclase_SnoaL-like"/>
</dbReference>
<protein>
    <submittedName>
        <fullName evidence="1">Ester cyclase</fullName>
    </submittedName>
</protein>
<dbReference type="AlphaFoldDB" id="A0AAX3W2G0"/>
<dbReference type="InterPro" id="IPR032710">
    <property type="entry name" value="NTF2-like_dom_sf"/>
</dbReference>
<dbReference type="Proteomes" id="UP001223261">
    <property type="component" value="Chromosome"/>
</dbReference>